<evidence type="ECO:0008006" key="3">
    <source>
        <dbReference type="Google" id="ProtNLM"/>
    </source>
</evidence>
<proteinExistence type="predicted"/>
<sequence>MSNPHSPKYQTINWQTYNQSLKPRGQLLLWLDKGMTLHLPVDSTSIKMMGEGEWRVKKHGADYRPNGQSCIWV</sequence>
<comment type="caution">
    <text evidence="1">The sequence shown here is derived from an EMBL/GenBank/DDBJ whole genome shotgun (WGS) entry which is preliminary data.</text>
</comment>
<dbReference type="Proteomes" id="UP000446658">
    <property type="component" value="Unassembled WGS sequence"/>
</dbReference>
<organism evidence="1 2">
    <name type="scientific">Paludibacterium denitrificans</name>
    <dbReference type="NCBI Taxonomy" id="2675226"/>
    <lineage>
        <taxon>Bacteria</taxon>
        <taxon>Pseudomonadati</taxon>
        <taxon>Pseudomonadota</taxon>
        <taxon>Betaproteobacteria</taxon>
        <taxon>Neisseriales</taxon>
        <taxon>Chromobacteriaceae</taxon>
        <taxon>Paludibacterium</taxon>
    </lineage>
</organism>
<reference evidence="1 2" key="1">
    <citation type="submission" date="2019-11" db="EMBL/GenBank/DDBJ databases">
        <title>Draft genome sequence of Paludibacterium sp. dN18-1.</title>
        <authorList>
            <person name="Im W.-T."/>
        </authorList>
    </citation>
    <scope>NUCLEOTIDE SEQUENCE [LARGE SCALE GENOMIC DNA]</scope>
    <source>
        <strain evidence="2">dN 18-1</strain>
    </source>
</reference>
<gene>
    <name evidence="1" type="ORF">GKE73_12900</name>
</gene>
<dbReference type="AlphaFoldDB" id="A0A844GFE4"/>
<dbReference type="EMBL" id="WLYX01000001">
    <property type="protein sequence ID" value="MTD33617.1"/>
    <property type="molecule type" value="Genomic_DNA"/>
</dbReference>
<name>A0A844GFE4_9NEIS</name>
<accession>A0A844GFE4</accession>
<evidence type="ECO:0000313" key="1">
    <source>
        <dbReference type="EMBL" id="MTD33617.1"/>
    </source>
</evidence>
<protein>
    <recommendedName>
        <fullName evidence="3">Transposase</fullName>
    </recommendedName>
</protein>
<evidence type="ECO:0000313" key="2">
    <source>
        <dbReference type="Proteomes" id="UP000446658"/>
    </source>
</evidence>
<keyword evidence="2" id="KW-1185">Reference proteome</keyword>